<dbReference type="NCBIfam" id="TIGR00377">
    <property type="entry name" value="ant_ant_sig"/>
    <property type="match status" value="1"/>
</dbReference>
<accession>A0A1B7KQV4</accession>
<dbReference type="PANTHER" id="PTHR33495:SF2">
    <property type="entry name" value="ANTI-SIGMA FACTOR ANTAGONIST TM_1081-RELATED"/>
    <property type="match status" value="1"/>
</dbReference>
<evidence type="ECO:0000256" key="1">
    <source>
        <dbReference type="ARBA" id="ARBA00009013"/>
    </source>
</evidence>
<evidence type="ECO:0000256" key="2">
    <source>
        <dbReference type="RuleBase" id="RU003749"/>
    </source>
</evidence>
<dbReference type="GO" id="GO:0043856">
    <property type="term" value="F:anti-sigma factor antagonist activity"/>
    <property type="evidence" value="ECO:0007669"/>
    <property type="project" value="InterPro"/>
</dbReference>
<evidence type="ECO:0000259" key="3">
    <source>
        <dbReference type="PROSITE" id="PS50801"/>
    </source>
</evidence>
<dbReference type="InterPro" id="IPR002645">
    <property type="entry name" value="STAS_dom"/>
</dbReference>
<sequence length="103" mass="11727">MIKYSLHENGEYLDVKLVGDLDIDGTEVIEEELIPNMEKYQMVNIDFEGVQFVDSTGMGLLMNMVQSLKEKGIKVTISNVQQDVMNVFEILQLPEILGEEIFV</sequence>
<dbReference type="SUPFAM" id="SSF52091">
    <property type="entry name" value="SpoIIaa-like"/>
    <property type="match status" value="1"/>
</dbReference>
<proteinExistence type="inferred from homology"/>
<protein>
    <recommendedName>
        <fullName evidence="2">Anti-sigma factor antagonist</fullName>
    </recommendedName>
</protein>
<feature type="domain" description="STAS" evidence="3">
    <location>
        <begin position="15"/>
        <end position="103"/>
    </location>
</feature>
<dbReference type="AlphaFoldDB" id="A0A1B7KQV4"/>
<dbReference type="EMBL" id="LXMA01000034">
    <property type="protein sequence ID" value="OAT72431.1"/>
    <property type="molecule type" value="Genomic_DNA"/>
</dbReference>
<dbReference type="InterPro" id="IPR036513">
    <property type="entry name" value="STAS_dom_sf"/>
</dbReference>
<dbReference type="CDD" id="cd07043">
    <property type="entry name" value="STAS_anti-anti-sigma_factors"/>
    <property type="match status" value="1"/>
</dbReference>
<reference evidence="5" key="1">
    <citation type="submission" date="2016-05" db="EMBL/GenBank/DDBJ databases">
        <authorList>
            <person name="Wang W."/>
            <person name="Zhu L."/>
        </authorList>
    </citation>
    <scope>NUCLEOTIDE SEQUENCE [LARGE SCALE GENOMIC DNA]</scope>
    <source>
        <strain evidence="5">W-2</strain>
    </source>
</reference>
<evidence type="ECO:0000313" key="5">
    <source>
        <dbReference type="Proteomes" id="UP000078290"/>
    </source>
</evidence>
<organism evidence="4 5">
    <name type="scientific">Parageobacillus thermoglucosidasius</name>
    <name type="common">Geobacillus thermoglucosidasius</name>
    <dbReference type="NCBI Taxonomy" id="1426"/>
    <lineage>
        <taxon>Bacteria</taxon>
        <taxon>Bacillati</taxon>
        <taxon>Bacillota</taxon>
        <taxon>Bacilli</taxon>
        <taxon>Bacillales</taxon>
        <taxon>Anoxybacillaceae</taxon>
        <taxon>Parageobacillus</taxon>
    </lineage>
</organism>
<comment type="caution">
    <text evidence="4">The sequence shown here is derived from an EMBL/GenBank/DDBJ whole genome shotgun (WGS) entry which is preliminary data.</text>
</comment>
<name>A0A1B7KQV4_PARTM</name>
<dbReference type="RefSeq" id="WP_064552215.1">
    <property type="nucleotide sequence ID" value="NZ_LXMA01000034.1"/>
</dbReference>
<dbReference type="PANTHER" id="PTHR33495">
    <property type="entry name" value="ANTI-SIGMA FACTOR ANTAGONIST TM_1081-RELATED-RELATED"/>
    <property type="match status" value="1"/>
</dbReference>
<comment type="similarity">
    <text evidence="1 2">Belongs to the anti-sigma-factor antagonist family.</text>
</comment>
<gene>
    <name evidence="4" type="ORF">A7K69_09905</name>
</gene>
<dbReference type="InterPro" id="IPR003658">
    <property type="entry name" value="Anti-sigma_ant"/>
</dbReference>
<dbReference type="Gene3D" id="3.30.750.24">
    <property type="entry name" value="STAS domain"/>
    <property type="match status" value="1"/>
</dbReference>
<evidence type="ECO:0000313" key="4">
    <source>
        <dbReference type="EMBL" id="OAT72431.1"/>
    </source>
</evidence>
<dbReference type="PROSITE" id="PS50801">
    <property type="entry name" value="STAS"/>
    <property type="match status" value="1"/>
</dbReference>
<dbReference type="Pfam" id="PF01740">
    <property type="entry name" value="STAS"/>
    <property type="match status" value="1"/>
</dbReference>
<dbReference type="Proteomes" id="UP000078290">
    <property type="component" value="Unassembled WGS sequence"/>
</dbReference>